<dbReference type="STRING" id="288004.AL038_06965"/>
<accession>A0A2N9YIG9</accession>
<dbReference type="EMBL" id="CP018889">
    <property type="protein sequence ID" value="AUI70290.2"/>
    <property type="molecule type" value="Genomic_DNA"/>
</dbReference>
<dbReference type="RefSeq" id="WP_145917069.1">
    <property type="nucleotide sequence ID" value="NZ_CP012373.2"/>
</dbReference>
<dbReference type="AlphaFoldDB" id="A0A2N9YIG9"/>
<dbReference type="Proteomes" id="UP000234271">
    <property type="component" value="Chromosome"/>
</dbReference>
<keyword evidence="2" id="KW-1185">Reference proteome</keyword>
<dbReference type="SUPFAM" id="SSF47226">
    <property type="entry name" value="Histidine-containing phosphotransfer domain, HPT domain"/>
    <property type="match status" value="1"/>
</dbReference>
<dbReference type="Gene3D" id="1.20.120.160">
    <property type="entry name" value="HPT domain"/>
    <property type="match status" value="1"/>
</dbReference>
<protein>
    <recommendedName>
        <fullName evidence="3">HPt domain-containing protein</fullName>
    </recommendedName>
</protein>
<evidence type="ECO:0000313" key="2">
    <source>
        <dbReference type="Proteomes" id="UP000234271"/>
    </source>
</evidence>
<evidence type="ECO:0008006" key="3">
    <source>
        <dbReference type="Google" id="ProtNLM"/>
    </source>
</evidence>
<dbReference type="OrthoDB" id="9897615at2"/>
<name>A0A2N9YIG9_9GAMM</name>
<dbReference type="InterPro" id="IPR036641">
    <property type="entry name" value="HPT_dom_sf"/>
</dbReference>
<evidence type="ECO:0000313" key="1">
    <source>
        <dbReference type="EMBL" id="AUI70290.2"/>
    </source>
</evidence>
<reference evidence="2" key="1">
    <citation type="submission" date="2016-12" db="EMBL/GenBank/DDBJ databases">
        <title>Complete Genome Sequence of Beggiatoa leptomitiformis D-401.</title>
        <authorList>
            <person name="Fomenkov A."/>
            <person name="Vincze T."/>
            <person name="Grabovich M."/>
            <person name="Anton B.P."/>
            <person name="Dubinina G."/>
            <person name="Orlova M."/>
            <person name="Belousova E."/>
            <person name="Roberts R.J."/>
        </authorList>
    </citation>
    <scope>NUCLEOTIDE SEQUENCE [LARGE SCALE GENOMIC DNA]</scope>
    <source>
        <strain evidence="2">D-401</strain>
    </source>
</reference>
<gene>
    <name evidence="1" type="ORF">BLE401_17345</name>
</gene>
<proteinExistence type="predicted"/>
<dbReference type="GO" id="GO:0000160">
    <property type="term" value="P:phosphorelay signal transduction system"/>
    <property type="evidence" value="ECO:0007669"/>
    <property type="project" value="InterPro"/>
</dbReference>
<organism evidence="1 2">
    <name type="scientific">Beggiatoa leptomitoformis</name>
    <dbReference type="NCBI Taxonomy" id="288004"/>
    <lineage>
        <taxon>Bacteria</taxon>
        <taxon>Pseudomonadati</taxon>
        <taxon>Pseudomonadota</taxon>
        <taxon>Gammaproteobacteria</taxon>
        <taxon>Thiotrichales</taxon>
        <taxon>Thiotrichaceae</taxon>
        <taxon>Beggiatoa</taxon>
    </lineage>
</organism>
<sequence>MGKLATMMTTEKTYTLDYSVLTELYRLMGKEALACLIDEFLSSHWQQVNTLEATLKAQNIKQIHLTAHEFKLTCEQLGASKLSVLYEELAGFDESAELGQANKCLHRIQCELAQLNVAFRQIGFTQ</sequence>